<dbReference type="InterPro" id="IPR040404">
    <property type="entry name" value="Phylloplanin-like"/>
</dbReference>
<evidence type="ECO:0000313" key="2">
    <source>
        <dbReference type="EMBL" id="KAL1553909.1"/>
    </source>
</evidence>
<feature type="chain" id="PRO_5044783231" description="Pollen Ole e 1 allergen and extensin family protein" evidence="1">
    <location>
        <begin position="27"/>
        <end position="154"/>
    </location>
</feature>
<dbReference type="AlphaFoldDB" id="A0ABD1HBU5"/>
<keyword evidence="3" id="KW-1185">Reference proteome</keyword>
<organism evidence="2 3">
    <name type="scientific">Salvia divinorum</name>
    <name type="common">Maria pastora</name>
    <name type="synonym">Diviner's sage</name>
    <dbReference type="NCBI Taxonomy" id="28513"/>
    <lineage>
        <taxon>Eukaryota</taxon>
        <taxon>Viridiplantae</taxon>
        <taxon>Streptophyta</taxon>
        <taxon>Embryophyta</taxon>
        <taxon>Tracheophyta</taxon>
        <taxon>Spermatophyta</taxon>
        <taxon>Magnoliopsida</taxon>
        <taxon>eudicotyledons</taxon>
        <taxon>Gunneridae</taxon>
        <taxon>Pentapetalae</taxon>
        <taxon>asterids</taxon>
        <taxon>lamiids</taxon>
        <taxon>Lamiales</taxon>
        <taxon>Lamiaceae</taxon>
        <taxon>Nepetoideae</taxon>
        <taxon>Mentheae</taxon>
        <taxon>Salviinae</taxon>
        <taxon>Salvia</taxon>
        <taxon>Salvia subgen. Calosphace</taxon>
    </lineage>
</organism>
<dbReference type="EMBL" id="JBEAFC010000006">
    <property type="protein sequence ID" value="KAL1553909.1"/>
    <property type="molecule type" value="Genomic_DNA"/>
</dbReference>
<evidence type="ECO:0000256" key="1">
    <source>
        <dbReference type="SAM" id="SignalP"/>
    </source>
</evidence>
<comment type="caution">
    <text evidence="2">The sequence shown here is derived from an EMBL/GenBank/DDBJ whole genome shotgun (WGS) entry which is preliminary data.</text>
</comment>
<gene>
    <name evidence="2" type="ORF">AAHA92_14526</name>
</gene>
<keyword evidence="1" id="KW-0732">Signal</keyword>
<dbReference type="PANTHER" id="PTHR34458:SF11">
    <property type="entry name" value="MD-2-RELATED LIPID-RECOGNITION DOMAIN-CONTAINING PROTEIN"/>
    <property type="match status" value="1"/>
</dbReference>
<evidence type="ECO:0008006" key="4">
    <source>
        <dbReference type="Google" id="ProtNLM"/>
    </source>
</evidence>
<reference evidence="2 3" key="1">
    <citation type="submission" date="2024-06" db="EMBL/GenBank/DDBJ databases">
        <title>A chromosome level genome sequence of Diviner's sage (Salvia divinorum).</title>
        <authorList>
            <person name="Ford S.A."/>
            <person name="Ro D.-K."/>
            <person name="Ness R.W."/>
            <person name="Phillips M.A."/>
        </authorList>
    </citation>
    <scope>NUCLEOTIDE SEQUENCE [LARGE SCALE GENOMIC DNA]</scope>
    <source>
        <strain evidence="2">SAF-2024a</strain>
        <tissue evidence="2">Leaf</tissue>
    </source>
</reference>
<dbReference type="Proteomes" id="UP001567538">
    <property type="component" value="Unassembled WGS sequence"/>
</dbReference>
<evidence type="ECO:0000313" key="3">
    <source>
        <dbReference type="Proteomes" id="UP001567538"/>
    </source>
</evidence>
<proteinExistence type="predicted"/>
<dbReference type="PANTHER" id="PTHR34458">
    <property type="entry name" value="POLLEN OLE E 1 ALLERGEN AND EXTENSIN FAMILY PROTEIN-RELATED"/>
    <property type="match status" value="1"/>
</dbReference>
<feature type="signal peptide" evidence="1">
    <location>
        <begin position="1"/>
        <end position="26"/>
    </location>
</feature>
<accession>A0ABD1HBU5</accession>
<name>A0ABD1HBU5_SALDI</name>
<sequence length="154" mass="15180">MACNPTTLLLFVAALVLLGGASPSSGAILNGLTVNGLLCCTGNGNCPGQRLANVGVRLNCTVLGLSSTVVGIGTTNATGGYTITIPALPGLLLGSPLLPCNVNIKLPLDAAVCPVLSATTGFLVGTLHVVGTVFNTVLGLVQVASVDAYVHVGA</sequence>
<protein>
    <recommendedName>
        <fullName evidence="4">Pollen Ole e 1 allergen and extensin family protein</fullName>
    </recommendedName>
</protein>